<gene>
    <name evidence="2" type="primary">Contig6043.g6466</name>
    <name evidence="2" type="ORF">STYLEM_8895</name>
</gene>
<dbReference type="SUPFAM" id="SSF49599">
    <property type="entry name" value="TRAF domain-like"/>
    <property type="match status" value="1"/>
</dbReference>
<proteinExistence type="predicted"/>
<organism evidence="2 3">
    <name type="scientific">Stylonychia lemnae</name>
    <name type="common">Ciliate</name>
    <dbReference type="NCBI Taxonomy" id="5949"/>
    <lineage>
        <taxon>Eukaryota</taxon>
        <taxon>Sar</taxon>
        <taxon>Alveolata</taxon>
        <taxon>Ciliophora</taxon>
        <taxon>Intramacronucleata</taxon>
        <taxon>Spirotrichea</taxon>
        <taxon>Stichotrichia</taxon>
        <taxon>Sporadotrichida</taxon>
        <taxon>Oxytrichidae</taxon>
        <taxon>Stylonychinae</taxon>
        <taxon>Stylonychia</taxon>
    </lineage>
</organism>
<evidence type="ECO:0000313" key="2">
    <source>
        <dbReference type="EMBL" id="CDW79903.1"/>
    </source>
</evidence>
<feature type="coiled-coil region" evidence="1">
    <location>
        <begin position="585"/>
        <end position="643"/>
    </location>
</feature>
<keyword evidence="3" id="KW-1185">Reference proteome</keyword>
<sequence length="755" mass="87625">MINQGQFVEIENRYEEQFKTCIPEIYLFKNKKGTKNRKKLDAILNQLQCKVCYGIVNLDSGYSCLKCTSKICQNCFKDFQWSNLSKDKKTPCCQDGQLRDIKDSHVNIECFYEVLKFHCKIKGCESFMTYFEIVDPEQHNDCQKKKYKCTYCNKIIIGQGKLSHQIKCNQKPIACDYCQVMISPTAMESHLIRNCQKADQQRNKNVAIDSTFGPQNIGQDEQMESKFLQDRYVRNMDCLIGTGNNLQKRIKTDMTKSYSVNDNPLQNTNYPNICSICCQNKVIEGTSECSTCSSNIKPNKRSKKQSLKSSKENSNQLVLFGNQNKTFQAQNLEIKQMQDKIADLEVILKQKERMIQNKDRRMVEIMKNQGQAGNDKNEQGSSTYQQFCYMCEKDLFLLQNSTNQSSNKIYSFCSACIIQEIQLSQKIMTQLQIQKSQIDLQCEKFCKQNVKVSFKCGCVNFQQSQNESSMLIPHSQVVQALENMSESNSIIDVTESAKLKKDLKKVKIKTDCQSNTLNMQQQNADQEQIQQKRQKRSFLKQYQIEKQIKSQKILQSQDSIKLIDQIRPQKCEQITTYTTPKGQQNSNLRETRRTLKLKLKQLDEEEEKVQKPNGVIQNFQIEFEKQKNSNIQQQSENKEVEQNNQMMITPNKKTRNYQQKSSDIKSKTPIKIQITTRSPYTKGKLTTQKGALAKCIEKNNLKMSAMKEMEDLTLNTQQVEEQKKKRIQMVIPSSIDLEMNEDPIMTEFISDSMIM</sequence>
<name>A0A078AGE3_STYLE</name>
<dbReference type="InterPro" id="IPR013083">
    <property type="entry name" value="Znf_RING/FYVE/PHD"/>
</dbReference>
<reference evidence="2 3" key="1">
    <citation type="submission" date="2014-06" db="EMBL/GenBank/DDBJ databases">
        <authorList>
            <person name="Swart Estienne"/>
        </authorList>
    </citation>
    <scope>NUCLEOTIDE SEQUENCE [LARGE SCALE GENOMIC DNA]</scope>
    <source>
        <strain evidence="2 3">130c</strain>
    </source>
</reference>
<dbReference type="Proteomes" id="UP000039865">
    <property type="component" value="Unassembled WGS sequence"/>
</dbReference>
<protein>
    <submittedName>
        <fullName evidence="2">Uncharacterized protein</fullName>
    </submittedName>
</protein>
<dbReference type="Gene3D" id="3.30.40.10">
    <property type="entry name" value="Zinc/RING finger domain, C3HC4 (zinc finger)"/>
    <property type="match status" value="1"/>
</dbReference>
<keyword evidence="1" id="KW-0175">Coiled coil</keyword>
<evidence type="ECO:0000256" key="1">
    <source>
        <dbReference type="SAM" id="Coils"/>
    </source>
</evidence>
<dbReference type="AlphaFoldDB" id="A0A078AGE3"/>
<feature type="coiled-coil region" evidence="1">
    <location>
        <begin position="327"/>
        <end position="368"/>
    </location>
</feature>
<evidence type="ECO:0000313" key="3">
    <source>
        <dbReference type="Proteomes" id="UP000039865"/>
    </source>
</evidence>
<dbReference type="EMBL" id="CCKQ01008448">
    <property type="protein sequence ID" value="CDW79903.1"/>
    <property type="molecule type" value="Genomic_DNA"/>
</dbReference>
<accession>A0A078AGE3</accession>
<dbReference type="InParanoid" id="A0A078AGE3"/>